<dbReference type="SMART" id="SM01329">
    <property type="entry name" value="Iso_dh"/>
    <property type="match status" value="1"/>
</dbReference>
<dbReference type="InterPro" id="IPR004429">
    <property type="entry name" value="Isopropylmalate_DH"/>
</dbReference>
<dbReference type="EC" id="1.1.1.85" evidence="15"/>
<evidence type="ECO:0000256" key="10">
    <source>
        <dbReference type="ARBA" id="ARBA00022842"/>
    </source>
</evidence>
<evidence type="ECO:0000256" key="16">
    <source>
        <dbReference type="RuleBase" id="RU004445"/>
    </source>
</evidence>
<feature type="binding site" evidence="15">
    <location>
        <position position="104"/>
    </location>
    <ligand>
        <name>substrate</name>
    </ligand>
</feature>
<comment type="caution">
    <text evidence="15">Lacks conserved residue(s) required for the propagation of feature annotation.</text>
</comment>
<dbReference type="HAMAP" id="MF_01033">
    <property type="entry name" value="LeuB_type1"/>
    <property type="match status" value="1"/>
</dbReference>
<accession>A0A511N3L6</accession>
<dbReference type="GO" id="GO:0000287">
    <property type="term" value="F:magnesium ion binding"/>
    <property type="evidence" value="ECO:0007669"/>
    <property type="project" value="InterPro"/>
</dbReference>
<keyword evidence="11 15" id="KW-0560">Oxidoreductase</keyword>
<feature type="domain" description="Isopropylmalate dehydrogenase-like" evidence="17">
    <location>
        <begin position="3"/>
        <end position="341"/>
    </location>
</feature>
<dbReference type="Gene3D" id="3.40.718.10">
    <property type="entry name" value="Isopropylmalate Dehydrogenase"/>
    <property type="match status" value="1"/>
</dbReference>
<evidence type="ECO:0000256" key="12">
    <source>
        <dbReference type="ARBA" id="ARBA00023027"/>
    </source>
</evidence>
<evidence type="ECO:0000256" key="15">
    <source>
        <dbReference type="HAMAP-Rule" id="MF_01033"/>
    </source>
</evidence>
<evidence type="ECO:0000256" key="9">
    <source>
        <dbReference type="ARBA" id="ARBA00022723"/>
    </source>
</evidence>
<organism evidence="18 19">
    <name type="scientific">Deinococcus cellulosilyticus (strain DSM 18568 / NBRC 106333 / KACC 11606 / 5516J-15)</name>
    <dbReference type="NCBI Taxonomy" id="1223518"/>
    <lineage>
        <taxon>Bacteria</taxon>
        <taxon>Thermotogati</taxon>
        <taxon>Deinococcota</taxon>
        <taxon>Deinococci</taxon>
        <taxon>Deinococcales</taxon>
        <taxon>Deinococcaceae</taxon>
        <taxon>Deinococcus</taxon>
    </lineage>
</organism>
<feature type="site" description="Important for catalysis" evidence="15">
    <location>
        <position position="139"/>
    </location>
</feature>
<dbReference type="GO" id="GO:0005829">
    <property type="term" value="C:cytosol"/>
    <property type="evidence" value="ECO:0007669"/>
    <property type="project" value="TreeGrafter"/>
</dbReference>
<keyword evidence="19" id="KW-1185">Reference proteome</keyword>
<evidence type="ECO:0000313" key="19">
    <source>
        <dbReference type="Proteomes" id="UP000321306"/>
    </source>
</evidence>
<protein>
    <recommendedName>
        <fullName evidence="15">3-isopropylmalate dehydrogenase</fullName>
        <ecNumber evidence="15">1.1.1.85</ecNumber>
    </recommendedName>
    <alternativeName>
        <fullName evidence="15">3-IPM-DH</fullName>
    </alternativeName>
    <alternativeName>
        <fullName evidence="15">Beta-IPM dehydrogenase</fullName>
        <shortName evidence="15">IMDH</shortName>
    </alternativeName>
</protein>
<evidence type="ECO:0000256" key="2">
    <source>
        <dbReference type="ARBA" id="ARBA00001936"/>
    </source>
</evidence>
<dbReference type="FunFam" id="3.40.718.10:FF:000006">
    <property type="entry name" value="3-isopropylmalate dehydrogenase"/>
    <property type="match status" value="1"/>
</dbReference>
<evidence type="ECO:0000313" key="18">
    <source>
        <dbReference type="EMBL" id="GEM47422.1"/>
    </source>
</evidence>
<dbReference type="NCBIfam" id="TIGR00169">
    <property type="entry name" value="leuB"/>
    <property type="match status" value="1"/>
</dbReference>
<comment type="subunit">
    <text evidence="6 15 16">Homodimer.</text>
</comment>
<dbReference type="InterPro" id="IPR019818">
    <property type="entry name" value="IsoCit/isopropylmalate_DH_CS"/>
</dbReference>
<evidence type="ECO:0000256" key="5">
    <source>
        <dbReference type="ARBA" id="ARBA00008319"/>
    </source>
</evidence>
<evidence type="ECO:0000256" key="4">
    <source>
        <dbReference type="ARBA" id="ARBA00004762"/>
    </source>
</evidence>
<gene>
    <name evidence="15 18" type="primary">leuB</name>
    <name evidence="18" type="ORF">DC3_30570</name>
</gene>
<name>A0A511N3L6_DEIC1</name>
<feature type="binding site" evidence="15">
    <location>
        <position position="218"/>
    </location>
    <ligand>
        <name>substrate</name>
    </ligand>
</feature>
<evidence type="ECO:0000256" key="1">
    <source>
        <dbReference type="ARBA" id="ARBA00000624"/>
    </source>
</evidence>
<comment type="caution">
    <text evidence="18">The sequence shown here is derived from an EMBL/GenBank/DDBJ whole genome shotgun (WGS) entry which is preliminary data.</text>
</comment>
<feature type="binding site" evidence="15">
    <location>
        <begin position="275"/>
        <end position="287"/>
    </location>
    <ligand>
        <name>NAD(+)</name>
        <dbReference type="ChEBI" id="CHEBI:57540"/>
    </ligand>
</feature>
<comment type="cofactor">
    <cofactor evidence="2">
        <name>Mn(2+)</name>
        <dbReference type="ChEBI" id="CHEBI:29035"/>
    </cofactor>
</comment>
<evidence type="ECO:0000259" key="17">
    <source>
        <dbReference type="SMART" id="SM01329"/>
    </source>
</evidence>
<dbReference type="UniPathway" id="UPA00048">
    <property type="reaction ID" value="UER00072"/>
</dbReference>
<dbReference type="Pfam" id="PF00180">
    <property type="entry name" value="Iso_dh"/>
    <property type="match status" value="1"/>
</dbReference>
<evidence type="ECO:0000256" key="3">
    <source>
        <dbReference type="ARBA" id="ARBA00004496"/>
    </source>
</evidence>
<comment type="function">
    <text evidence="15 16">Catalyzes the oxidation of 3-carboxy-2-hydroxy-4-methylpentanoate (3-isopropylmalate) to 3-carboxy-4-methyl-2-oxopentanoate. The product decarboxylates to 4-methyl-2 oxopentanoate.</text>
</comment>
<feature type="binding site" evidence="15">
    <location>
        <position position="242"/>
    </location>
    <ligand>
        <name>Mg(2+)</name>
        <dbReference type="ChEBI" id="CHEBI:18420"/>
    </ligand>
</feature>
<feature type="binding site" evidence="15">
    <location>
        <position position="132"/>
    </location>
    <ligand>
        <name>substrate</name>
    </ligand>
</feature>
<feature type="binding site" evidence="15">
    <location>
        <position position="218"/>
    </location>
    <ligand>
        <name>Mg(2+)</name>
        <dbReference type="ChEBI" id="CHEBI:18420"/>
    </ligand>
</feature>
<keyword evidence="13 15" id="KW-0464">Manganese</keyword>
<dbReference type="RefSeq" id="WP_146885660.1">
    <property type="nucleotide sequence ID" value="NZ_BJXB01000013.1"/>
</dbReference>
<dbReference type="Proteomes" id="UP000321306">
    <property type="component" value="Unassembled WGS sequence"/>
</dbReference>
<evidence type="ECO:0000256" key="7">
    <source>
        <dbReference type="ARBA" id="ARBA00022430"/>
    </source>
</evidence>
<comment type="similarity">
    <text evidence="5 15">Belongs to the isocitrate and isopropylmalate dehydrogenases family. LeuB type 1 subfamily.</text>
</comment>
<dbReference type="InterPro" id="IPR024084">
    <property type="entry name" value="IsoPropMal-DH-like_dom"/>
</dbReference>
<evidence type="ECO:0000256" key="11">
    <source>
        <dbReference type="ARBA" id="ARBA00023002"/>
    </source>
</evidence>
<dbReference type="GO" id="GO:0051287">
    <property type="term" value="F:NAD binding"/>
    <property type="evidence" value="ECO:0007669"/>
    <property type="project" value="InterPro"/>
</dbReference>
<feature type="binding site" evidence="15">
    <location>
        <position position="94"/>
    </location>
    <ligand>
        <name>substrate</name>
    </ligand>
</feature>
<comment type="subcellular location">
    <subcellularLocation>
        <location evidence="3 15">Cytoplasm</location>
    </subcellularLocation>
</comment>
<sequence>MPKIVVLPGDGIGPEIVASAIEVLKVVAPDLEYDEHKFGGASIDAYGEPFTAATQEAVKNADAVLLGSIGGAQDSHWNTLPRHLRPESGLLALRKALGVYANLRPIKVYEGMEHLSPLKPELARGVDVLVVRELLGGVYFDPERWINEMEGFNAMRYKKHEVERIARVAFKAAQGRRNKVTSVDKANVLEVSEFWRREVVRVRESEYSDVALNHEYVDSVAMLLVTNPSRYDVIVTENLFGDILSDLGAVLPGSLGLMPSASLGDGAGLYEPIHGSAPDIAGQGIANPTATILSAALMLRYSLNRPEAADRIDAAILRALNENPTKDLGGSAGTQEFTQTVLQLLKETVSA</sequence>
<dbReference type="PANTHER" id="PTHR42979:SF1">
    <property type="entry name" value="3-ISOPROPYLMALATE DEHYDROGENASE"/>
    <property type="match status" value="1"/>
</dbReference>
<dbReference type="EMBL" id="BJXB01000013">
    <property type="protein sequence ID" value="GEM47422.1"/>
    <property type="molecule type" value="Genomic_DNA"/>
</dbReference>
<keyword evidence="14 15" id="KW-0100">Branched-chain amino acid biosynthesis</keyword>
<dbReference type="GO" id="GO:0003862">
    <property type="term" value="F:3-isopropylmalate dehydrogenase activity"/>
    <property type="evidence" value="ECO:0007669"/>
    <property type="project" value="UniProtKB-UniRule"/>
</dbReference>
<keyword evidence="7 15" id="KW-0432">Leucine biosynthesis</keyword>
<evidence type="ECO:0000256" key="14">
    <source>
        <dbReference type="ARBA" id="ARBA00023304"/>
    </source>
</evidence>
<evidence type="ECO:0000256" key="13">
    <source>
        <dbReference type="ARBA" id="ARBA00023211"/>
    </source>
</evidence>
<dbReference type="GO" id="GO:0009098">
    <property type="term" value="P:L-leucine biosynthetic process"/>
    <property type="evidence" value="ECO:0007669"/>
    <property type="project" value="UniProtKB-UniRule"/>
</dbReference>
<evidence type="ECO:0000256" key="6">
    <source>
        <dbReference type="ARBA" id="ARBA00011738"/>
    </source>
</evidence>
<keyword evidence="8 15" id="KW-0028">Amino-acid biosynthesis</keyword>
<keyword evidence="15" id="KW-0963">Cytoplasm</keyword>
<dbReference type="SUPFAM" id="SSF53659">
    <property type="entry name" value="Isocitrate/Isopropylmalate dehydrogenase-like"/>
    <property type="match status" value="1"/>
</dbReference>
<dbReference type="OrthoDB" id="56663at2"/>
<feature type="binding site" evidence="15">
    <location>
        <position position="246"/>
    </location>
    <ligand>
        <name>Mg(2+)</name>
        <dbReference type="ChEBI" id="CHEBI:18420"/>
    </ligand>
</feature>
<dbReference type="PROSITE" id="PS00470">
    <property type="entry name" value="IDH_IMDH"/>
    <property type="match status" value="1"/>
</dbReference>
<comment type="pathway">
    <text evidence="4 15 16">Amino-acid biosynthesis; L-leucine biosynthesis; L-leucine from 3-methyl-2-oxobutanoate: step 3/4.</text>
</comment>
<proteinExistence type="inferred from homology"/>
<dbReference type="PANTHER" id="PTHR42979">
    <property type="entry name" value="3-ISOPROPYLMALATE DEHYDROGENASE"/>
    <property type="match status" value="1"/>
</dbReference>
<comment type="catalytic activity">
    <reaction evidence="1 15 16">
        <text>(2R,3S)-3-isopropylmalate + NAD(+) = 4-methyl-2-oxopentanoate + CO2 + NADH</text>
        <dbReference type="Rhea" id="RHEA:32271"/>
        <dbReference type="ChEBI" id="CHEBI:16526"/>
        <dbReference type="ChEBI" id="CHEBI:17865"/>
        <dbReference type="ChEBI" id="CHEBI:35121"/>
        <dbReference type="ChEBI" id="CHEBI:57540"/>
        <dbReference type="ChEBI" id="CHEBI:57945"/>
        <dbReference type="EC" id="1.1.1.85"/>
    </reaction>
</comment>
<keyword evidence="12 15" id="KW-0520">NAD</keyword>
<keyword evidence="10 15" id="KW-0460">Magnesium</keyword>
<feature type="site" description="Important for catalysis" evidence="15">
    <location>
        <position position="185"/>
    </location>
</feature>
<evidence type="ECO:0000256" key="8">
    <source>
        <dbReference type="ARBA" id="ARBA00022605"/>
    </source>
</evidence>
<comment type="cofactor">
    <cofactor evidence="15 16">
        <name>Mg(2+)</name>
        <dbReference type="ChEBI" id="CHEBI:18420"/>
    </cofactor>
    <cofactor evidence="15 16">
        <name>Mn(2+)</name>
        <dbReference type="ChEBI" id="CHEBI:29035"/>
    </cofactor>
    <text evidence="15 16">Binds 1 Mg(2+) or Mn(2+) ion per subunit.</text>
</comment>
<dbReference type="AlphaFoldDB" id="A0A511N3L6"/>
<keyword evidence="9 15" id="KW-0479">Metal-binding</keyword>
<reference evidence="18 19" key="1">
    <citation type="submission" date="2019-07" db="EMBL/GenBank/DDBJ databases">
        <title>Whole genome shotgun sequence of Deinococcus cellulosilyticus NBRC 106333.</title>
        <authorList>
            <person name="Hosoyama A."/>
            <person name="Uohara A."/>
            <person name="Ohji S."/>
            <person name="Ichikawa N."/>
        </authorList>
    </citation>
    <scope>NUCLEOTIDE SEQUENCE [LARGE SCALE GENOMIC DNA]</scope>
    <source>
        <strain evidence="18 19">NBRC 106333</strain>
    </source>
</reference>